<proteinExistence type="evidence at transcript level"/>
<reference evidence="1" key="1">
    <citation type="journal article" date="2008" name="BMC Genomics">
        <title>A conifer genomics resource of 200,000 spruce (Picea spp.) ESTs and 6,464 high-quality, sequence-finished full-length cDNAs for Sitka spruce (Picea sitchensis).</title>
        <authorList>
            <person name="Ralph S.G."/>
            <person name="Chun H.J."/>
            <person name="Kolosova N."/>
            <person name="Cooper D."/>
            <person name="Oddy C."/>
            <person name="Ritland C.E."/>
            <person name="Kirkpatrick R."/>
            <person name="Moore R."/>
            <person name="Barber S."/>
            <person name="Holt R.A."/>
            <person name="Jones S.J."/>
            <person name="Marra M.A."/>
            <person name="Douglas C.J."/>
            <person name="Ritland K."/>
            <person name="Bohlmann J."/>
        </authorList>
    </citation>
    <scope>NUCLEOTIDE SEQUENCE</scope>
    <source>
        <tissue evidence="1">Bark</tissue>
    </source>
</reference>
<organism evidence="1">
    <name type="scientific">Picea sitchensis</name>
    <name type="common">Sitka spruce</name>
    <name type="synonym">Pinus sitchensis</name>
    <dbReference type="NCBI Taxonomy" id="3332"/>
    <lineage>
        <taxon>Eukaryota</taxon>
        <taxon>Viridiplantae</taxon>
        <taxon>Streptophyta</taxon>
        <taxon>Embryophyta</taxon>
        <taxon>Tracheophyta</taxon>
        <taxon>Spermatophyta</taxon>
        <taxon>Pinopsida</taxon>
        <taxon>Pinidae</taxon>
        <taxon>Conifers I</taxon>
        <taxon>Pinales</taxon>
        <taxon>Pinaceae</taxon>
        <taxon>Picea</taxon>
    </lineage>
</organism>
<dbReference type="EMBL" id="EF083680">
    <property type="protein sequence ID" value="ABK23016.1"/>
    <property type="molecule type" value="mRNA"/>
</dbReference>
<name>A9NQV5_PICSI</name>
<evidence type="ECO:0000313" key="1">
    <source>
        <dbReference type="EMBL" id="ABK23016.1"/>
    </source>
</evidence>
<dbReference type="AlphaFoldDB" id="A9NQV5"/>
<accession>A9NQV5</accession>
<protein>
    <submittedName>
        <fullName evidence="1">Uncharacterized protein</fullName>
    </submittedName>
</protein>
<sequence>MHFNLKIVDLKKDSKWWSPWSLPTQKQKISIHVYF</sequence>